<proteinExistence type="predicted"/>
<reference evidence="1" key="1">
    <citation type="submission" date="2019-03" db="EMBL/GenBank/DDBJ databases">
        <title>Single cell metagenomics reveals metabolic interactions within the superorganism composed of flagellate Streblomastix strix and complex community of Bacteroidetes bacteria on its surface.</title>
        <authorList>
            <person name="Treitli S.C."/>
            <person name="Kolisko M."/>
            <person name="Husnik F."/>
            <person name="Keeling P."/>
            <person name="Hampl V."/>
        </authorList>
    </citation>
    <scope>NUCLEOTIDE SEQUENCE</scope>
    <source>
        <strain evidence="1">STM</strain>
    </source>
</reference>
<evidence type="ECO:0008006" key="2">
    <source>
        <dbReference type="Google" id="ProtNLM"/>
    </source>
</evidence>
<gene>
    <name evidence="1" type="ORF">EZS27_017998</name>
</gene>
<dbReference type="Pfam" id="PF16125">
    <property type="entry name" value="DUF4837"/>
    <property type="match status" value="1"/>
</dbReference>
<feature type="non-terminal residue" evidence="1">
    <location>
        <position position="279"/>
    </location>
</feature>
<accession>A0A5J4RKC0</accession>
<protein>
    <recommendedName>
        <fullName evidence="2">DUF4837 domain-containing protein</fullName>
    </recommendedName>
</protein>
<sequence>MKNYSIFFSMAFATVLLCFSSCKGNRGIMTPTSSGLPYEIIVVVEPGVWERPAGRTLYDVLTSDIPGLPQPESSFKVMYTAPSNYDRALKLIRNIIIVDIQQEVYTQAGFKQAKDVYAVPQIILSIQAPDEEEFQKFVEAKQQDILDFFTRAEMNRQMSNLEKKHSDLASQKVSEIFDCEIWLPGELNASKTGEDFFWTATNTATADQNFVMYSYPYTDKNTFTKEYFVHKRDSVMKINMPGAPANSYMITDSVTVEVKPLNLHGEYAFEARGLWRVKG</sequence>
<dbReference type="InterPro" id="IPR032286">
    <property type="entry name" value="DUF4837"/>
</dbReference>
<evidence type="ECO:0000313" key="1">
    <source>
        <dbReference type="EMBL" id="KAA6333600.1"/>
    </source>
</evidence>
<dbReference type="EMBL" id="SNRY01001093">
    <property type="protein sequence ID" value="KAA6333600.1"/>
    <property type="molecule type" value="Genomic_DNA"/>
</dbReference>
<name>A0A5J4RKC0_9ZZZZ</name>
<dbReference type="AlphaFoldDB" id="A0A5J4RKC0"/>
<organism evidence="1">
    <name type="scientific">termite gut metagenome</name>
    <dbReference type="NCBI Taxonomy" id="433724"/>
    <lineage>
        <taxon>unclassified sequences</taxon>
        <taxon>metagenomes</taxon>
        <taxon>organismal metagenomes</taxon>
    </lineage>
</organism>
<comment type="caution">
    <text evidence="1">The sequence shown here is derived from an EMBL/GenBank/DDBJ whole genome shotgun (WGS) entry which is preliminary data.</text>
</comment>